<gene>
    <name evidence="2" type="ORF">GCU69_02865</name>
</gene>
<proteinExistence type="predicted"/>
<dbReference type="PANTHER" id="PTHR36849:SF1">
    <property type="entry name" value="CYTOPLASMIC PROTEIN"/>
    <property type="match status" value="1"/>
</dbReference>
<evidence type="ECO:0000313" key="2">
    <source>
        <dbReference type="EMBL" id="KAF4410614.1"/>
    </source>
</evidence>
<dbReference type="PANTHER" id="PTHR36849">
    <property type="entry name" value="CYTOPLASMIC PROTEIN-RELATED"/>
    <property type="match status" value="1"/>
</dbReference>
<evidence type="ECO:0000256" key="1">
    <source>
        <dbReference type="SAM" id="MobiDB-lite"/>
    </source>
</evidence>
<dbReference type="RefSeq" id="WP_098751001.1">
    <property type="nucleotide sequence ID" value="NZ_WHPN01000054.1"/>
</dbReference>
<name>A0ABQ7FRV8_9ACTN</name>
<comment type="caution">
    <text evidence="2">The sequence shown here is derived from an EMBL/GenBank/DDBJ whole genome shotgun (WGS) entry which is preliminary data.</text>
</comment>
<dbReference type="Pfam" id="PF22752">
    <property type="entry name" value="DUF488-N3i"/>
    <property type="match status" value="1"/>
</dbReference>
<organism evidence="2 3">
    <name type="scientific">Streptomyces lycii</name>
    <dbReference type="NCBI Taxonomy" id="2654337"/>
    <lineage>
        <taxon>Bacteria</taxon>
        <taxon>Bacillati</taxon>
        <taxon>Actinomycetota</taxon>
        <taxon>Actinomycetes</taxon>
        <taxon>Kitasatosporales</taxon>
        <taxon>Streptomycetaceae</taxon>
        <taxon>Streptomyces</taxon>
    </lineage>
</organism>
<accession>A0ABQ7FRV8</accession>
<feature type="region of interest" description="Disordered" evidence="1">
    <location>
        <begin position="1"/>
        <end position="21"/>
    </location>
</feature>
<reference evidence="2 3" key="1">
    <citation type="submission" date="2019-10" db="EMBL/GenBank/DDBJ databases">
        <title>Streptomyces tenebrisbrunneis sp.nov., an endogenous actinomycete isolated from of Lycium ruthenicum.</title>
        <authorList>
            <person name="Ma L."/>
        </authorList>
    </citation>
    <scope>NUCLEOTIDE SEQUENCE [LARGE SCALE GENOMIC DNA]</scope>
    <source>
        <strain evidence="2 3">TRM 66187</strain>
    </source>
</reference>
<evidence type="ECO:0000313" key="3">
    <source>
        <dbReference type="Proteomes" id="UP000621266"/>
    </source>
</evidence>
<dbReference type="EMBL" id="WHPN01000054">
    <property type="protein sequence ID" value="KAF4410614.1"/>
    <property type="molecule type" value="Genomic_DNA"/>
</dbReference>
<feature type="compositionally biased region" description="Basic and acidic residues" evidence="1">
    <location>
        <begin position="1"/>
        <end position="12"/>
    </location>
</feature>
<protein>
    <submittedName>
        <fullName evidence="2">DUF488 family protein</fullName>
    </submittedName>
</protein>
<sequence length="129" mass="14738">MHPDIRTRRVYDPPEPSDGTRVLADRVWPRGLTKEAAALDVWCKEAAPSTELRRWYGHAPERRAEFARRYEAELAEPERRQALDRLRELAREGRLTLLTATKDLDLSHVGVLAEALRDGGTGGKPRSRR</sequence>
<keyword evidence="3" id="KW-1185">Reference proteome</keyword>
<dbReference type="InterPro" id="IPR052552">
    <property type="entry name" value="YeaO-like"/>
</dbReference>
<dbReference type="Proteomes" id="UP000621266">
    <property type="component" value="Unassembled WGS sequence"/>
</dbReference>